<dbReference type="InterPro" id="IPR011032">
    <property type="entry name" value="GroES-like_sf"/>
</dbReference>
<evidence type="ECO:0000256" key="5">
    <source>
        <dbReference type="ARBA" id="ARBA00023002"/>
    </source>
</evidence>
<dbReference type="PANTHER" id="PTHR43161:SF9">
    <property type="entry name" value="SORBITOL DEHYDROGENASE"/>
    <property type="match status" value="1"/>
</dbReference>
<dbReference type="SUPFAM" id="SSF51735">
    <property type="entry name" value="NAD(P)-binding Rossmann-fold domains"/>
    <property type="match status" value="1"/>
</dbReference>
<dbReference type="Gene3D" id="3.40.50.720">
    <property type="entry name" value="NAD(P)-binding Rossmann-like Domain"/>
    <property type="match status" value="1"/>
</dbReference>
<dbReference type="InterPro" id="IPR013149">
    <property type="entry name" value="ADH-like_C"/>
</dbReference>
<dbReference type="SUPFAM" id="SSF50129">
    <property type="entry name" value="GroES-like"/>
    <property type="match status" value="1"/>
</dbReference>
<dbReference type="RefSeq" id="WP_227568988.1">
    <property type="nucleotide sequence ID" value="NZ_CP101988.1"/>
</dbReference>
<evidence type="ECO:0000313" key="9">
    <source>
        <dbReference type="Proteomes" id="UP001316189"/>
    </source>
</evidence>
<evidence type="ECO:0000256" key="3">
    <source>
        <dbReference type="ARBA" id="ARBA00022723"/>
    </source>
</evidence>
<dbReference type="PANTHER" id="PTHR43161">
    <property type="entry name" value="SORBITOL DEHYDROGENASE"/>
    <property type="match status" value="1"/>
</dbReference>
<gene>
    <name evidence="8" type="ORF">NP064_07410</name>
</gene>
<evidence type="ECO:0000256" key="6">
    <source>
        <dbReference type="SAM" id="MobiDB-lite"/>
    </source>
</evidence>
<dbReference type="EMBL" id="CP101988">
    <property type="protein sequence ID" value="UUI76699.1"/>
    <property type="molecule type" value="Genomic_DNA"/>
</dbReference>
<dbReference type="Pfam" id="PF00107">
    <property type="entry name" value="ADH_zinc_N"/>
    <property type="match status" value="1"/>
</dbReference>
<dbReference type="Gene3D" id="3.90.180.10">
    <property type="entry name" value="Medium-chain alcohol dehydrogenases, catalytic domain"/>
    <property type="match status" value="1"/>
</dbReference>
<organism evidence="8 9">
    <name type="scientific">Cellulomonas chengniuliangii</name>
    <dbReference type="NCBI Taxonomy" id="2968084"/>
    <lineage>
        <taxon>Bacteria</taxon>
        <taxon>Bacillati</taxon>
        <taxon>Actinomycetota</taxon>
        <taxon>Actinomycetes</taxon>
        <taxon>Micrococcales</taxon>
        <taxon>Cellulomonadaceae</taxon>
        <taxon>Cellulomonas</taxon>
    </lineage>
</organism>
<evidence type="ECO:0000256" key="1">
    <source>
        <dbReference type="ARBA" id="ARBA00001947"/>
    </source>
</evidence>
<evidence type="ECO:0000313" key="8">
    <source>
        <dbReference type="EMBL" id="UUI76699.1"/>
    </source>
</evidence>
<dbReference type="InterPro" id="IPR013154">
    <property type="entry name" value="ADH-like_N"/>
</dbReference>
<dbReference type="InterPro" id="IPR036291">
    <property type="entry name" value="NAD(P)-bd_dom_sf"/>
</dbReference>
<dbReference type="SMART" id="SM00829">
    <property type="entry name" value="PKS_ER"/>
    <property type="match status" value="1"/>
</dbReference>
<comment type="cofactor">
    <cofactor evidence="1">
        <name>Zn(2+)</name>
        <dbReference type="ChEBI" id="CHEBI:29105"/>
    </cofactor>
</comment>
<comment type="similarity">
    <text evidence="2">Belongs to the zinc-containing alcohol dehydrogenase family.</text>
</comment>
<evidence type="ECO:0000259" key="7">
    <source>
        <dbReference type="SMART" id="SM00829"/>
    </source>
</evidence>
<proteinExistence type="inferred from homology"/>
<keyword evidence="3" id="KW-0479">Metal-binding</keyword>
<evidence type="ECO:0000256" key="2">
    <source>
        <dbReference type="ARBA" id="ARBA00008072"/>
    </source>
</evidence>
<keyword evidence="9" id="KW-1185">Reference proteome</keyword>
<accession>A0ABY5L232</accession>
<dbReference type="InterPro" id="IPR020843">
    <property type="entry name" value="ER"/>
</dbReference>
<reference evidence="8 9" key="1">
    <citation type="submission" date="2022-07" db="EMBL/GenBank/DDBJ databases">
        <title>Novel species in genus cellulomonas.</title>
        <authorList>
            <person name="Ye L."/>
        </authorList>
    </citation>
    <scope>NUCLEOTIDE SEQUENCE [LARGE SCALE GENOMIC DNA]</scope>
    <source>
        <strain evidence="9">zg-Y338</strain>
    </source>
</reference>
<name>A0ABY5L232_9CELL</name>
<evidence type="ECO:0000256" key="4">
    <source>
        <dbReference type="ARBA" id="ARBA00022833"/>
    </source>
</evidence>
<dbReference type="Proteomes" id="UP001316189">
    <property type="component" value="Chromosome"/>
</dbReference>
<feature type="domain" description="Enoyl reductase (ER)" evidence="7">
    <location>
        <begin position="8"/>
        <end position="333"/>
    </location>
</feature>
<keyword evidence="5" id="KW-0560">Oxidoreductase</keyword>
<protein>
    <submittedName>
        <fullName evidence="8">Zinc-binding dehydrogenase</fullName>
    </submittedName>
</protein>
<sequence length="342" mass="34958">MKVARLHGVGDVRLAEEPDPTPAAGESLVRVTAVGLCGSDLHWFTDGGIGDAGLTNPLVLGHEMAGVIVGGPRDGQRVAVDPANPCGVCEQCLEGNRNLCPTVRFAGHGSTDGGLRELMAWPSHLLHPAPDTLSAADIAVLEPLGVALHAMDLGKPRLGATIVVVGCGPIGLCLVQLARAAGAARVVAVEPLAHRRDAARSLGADEALDPLDPEIGSLLDAATSGRGADLVVEAAGTDAAVDLAMRAARPGTRVVLAGIPSEDATTFPASVARRKGLTIMMSRRMKEMYPRAIGLVGRGLVDVASLVSHTFPLAEAAEAFRVADARTGLKVVVEPAGVEGGA</sequence>
<dbReference type="Pfam" id="PF08240">
    <property type="entry name" value="ADH_N"/>
    <property type="match status" value="1"/>
</dbReference>
<keyword evidence="4" id="KW-0862">Zinc</keyword>
<feature type="region of interest" description="Disordered" evidence="6">
    <location>
        <begin position="1"/>
        <end position="23"/>
    </location>
</feature>